<dbReference type="AlphaFoldDB" id="A0A422MRJ0"/>
<reference evidence="1 2" key="1">
    <citation type="journal article" date="2018" name="BMC Genomics">
        <title>Genomic comparison of Trypanosoma conorhini and Trypanosoma rangeli to Trypanosoma cruzi strains of high and low virulence.</title>
        <authorList>
            <person name="Bradwell K.R."/>
            <person name="Koparde V.N."/>
            <person name="Matveyev A.V."/>
            <person name="Serrano M.G."/>
            <person name="Alves J.M."/>
            <person name="Parikh H."/>
            <person name="Huang B."/>
            <person name="Lee V."/>
            <person name="Espinosa-Alvarez O."/>
            <person name="Ortiz P.A."/>
            <person name="Costa-Martins A.G."/>
            <person name="Teixeira M.M."/>
            <person name="Buck G.A."/>
        </authorList>
    </citation>
    <scope>NUCLEOTIDE SEQUENCE [LARGE SCALE GENOMIC DNA]</scope>
    <source>
        <strain evidence="1 2">025E</strain>
    </source>
</reference>
<dbReference type="OrthoDB" id="250675at2759"/>
<protein>
    <submittedName>
        <fullName evidence="1">Uncharacterized protein</fullName>
    </submittedName>
</protein>
<organism evidence="1 2">
    <name type="scientific">Trypanosoma conorhini</name>
    <dbReference type="NCBI Taxonomy" id="83891"/>
    <lineage>
        <taxon>Eukaryota</taxon>
        <taxon>Discoba</taxon>
        <taxon>Euglenozoa</taxon>
        <taxon>Kinetoplastea</taxon>
        <taxon>Metakinetoplastina</taxon>
        <taxon>Trypanosomatida</taxon>
        <taxon>Trypanosomatidae</taxon>
        <taxon>Trypanosoma</taxon>
    </lineage>
</organism>
<dbReference type="EMBL" id="MKKU01001363">
    <property type="protein sequence ID" value="RNE95829.1"/>
    <property type="molecule type" value="Genomic_DNA"/>
</dbReference>
<gene>
    <name evidence="1" type="ORF">Tco025E_09900</name>
</gene>
<feature type="non-terminal residue" evidence="1">
    <location>
        <position position="1"/>
    </location>
</feature>
<name>A0A422MRJ0_9TRYP</name>
<dbReference type="Proteomes" id="UP000284403">
    <property type="component" value="Unassembled WGS sequence"/>
</dbReference>
<keyword evidence="2" id="KW-1185">Reference proteome</keyword>
<dbReference type="GeneID" id="40323511"/>
<dbReference type="RefSeq" id="XP_029223168.1">
    <property type="nucleotide sequence ID" value="XM_029376703.1"/>
</dbReference>
<sequence>RPRLAPCHASRQSPCPPLCLRFTCSRTTGGVLHPPSPPPPGEWEMDRPFTPYELDLAIRDSSHGAASGLDAILNEFLQCLGPVARGRSGTMINICLSDGCVPMSRKKGDTIPVPKFGKDPLPHRELQTDYVALCLA</sequence>
<evidence type="ECO:0000313" key="1">
    <source>
        <dbReference type="EMBL" id="RNE95829.1"/>
    </source>
</evidence>
<proteinExistence type="predicted"/>
<evidence type="ECO:0000313" key="2">
    <source>
        <dbReference type="Proteomes" id="UP000284403"/>
    </source>
</evidence>
<accession>A0A422MRJ0</accession>
<comment type="caution">
    <text evidence="1">The sequence shown here is derived from an EMBL/GenBank/DDBJ whole genome shotgun (WGS) entry which is preliminary data.</text>
</comment>